<evidence type="ECO:0000313" key="3">
    <source>
        <dbReference type="WBParaSite" id="Csp11.Scaffold630.g21974.t1"/>
    </source>
</evidence>
<dbReference type="PANTHER" id="PTHR11668:SF290">
    <property type="entry name" value="SERINE_THREONINE SPECIFIC PROTEIN PHOSPHATASES DOMAIN-CONTAINING PROTEIN"/>
    <property type="match status" value="1"/>
</dbReference>
<dbReference type="Pfam" id="PF00149">
    <property type="entry name" value="Metallophos"/>
    <property type="match status" value="1"/>
</dbReference>
<dbReference type="Proteomes" id="UP000095282">
    <property type="component" value="Unplaced"/>
</dbReference>
<dbReference type="InterPro" id="IPR006186">
    <property type="entry name" value="Ser/Thr-sp_prot-phosphatase"/>
</dbReference>
<dbReference type="eggNOG" id="KOG0374">
    <property type="taxonomic scope" value="Eukaryota"/>
</dbReference>
<accession>A0A1I7V3C8</accession>
<dbReference type="GO" id="GO:0005737">
    <property type="term" value="C:cytoplasm"/>
    <property type="evidence" value="ECO:0007669"/>
    <property type="project" value="TreeGrafter"/>
</dbReference>
<proteinExistence type="predicted"/>
<dbReference type="WBParaSite" id="Csp11.Scaffold630.g21974.t1">
    <property type="protein sequence ID" value="Csp11.Scaffold630.g21974.t1"/>
    <property type="gene ID" value="Csp11.Scaffold630.g21974"/>
</dbReference>
<protein>
    <submittedName>
        <fullName evidence="3">SER_THR_PHOSPHATASE domain-containing protein</fullName>
    </submittedName>
</protein>
<evidence type="ECO:0000259" key="1">
    <source>
        <dbReference type="SMART" id="SM00156"/>
    </source>
</evidence>
<dbReference type="STRING" id="1561998.A0A1I7V3C8"/>
<keyword evidence="2" id="KW-1185">Reference proteome</keyword>
<organism evidence="2 3">
    <name type="scientific">Caenorhabditis tropicalis</name>
    <dbReference type="NCBI Taxonomy" id="1561998"/>
    <lineage>
        <taxon>Eukaryota</taxon>
        <taxon>Metazoa</taxon>
        <taxon>Ecdysozoa</taxon>
        <taxon>Nematoda</taxon>
        <taxon>Chromadorea</taxon>
        <taxon>Rhabditida</taxon>
        <taxon>Rhabditina</taxon>
        <taxon>Rhabditomorpha</taxon>
        <taxon>Rhabditoidea</taxon>
        <taxon>Rhabditidae</taxon>
        <taxon>Peloderinae</taxon>
        <taxon>Caenorhabditis</taxon>
    </lineage>
</organism>
<dbReference type="SUPFAM" id="SSF56300">
    <property type="entry name" value="Metallo-dependent phosphatases"/>
    <property type="match status" value="1"/>
</dbReference>
<dbReference type="GO" id="GO:0004722">
    <property type="term" value="F:protein serine/threonine phosphatase activity"/>
    <property type="evidence" value="ECO:0007669"/>
    <property type="project" value="TreeGrafter"/>
</dbReference>
<name>A0A1I7V3C8_9PELO</name>
<sequence length="271" mass="31701">MDRRKKRRRVKETEEDVEWYADLHRWLQITGLPYRRKLLFLGGYVERGSSHYEEYGIECLSFIASLKLAYPRHVFMLRGSAETTFSFAPRYNVPMDDAVLSAARQMCNCMPLTALIDEEYLAVSSGISPYMMEDLFEIEGLERPLRPEALPHSLKWLLFGQPSSMSGQFDFNEDNLKFRYGLRAVHRICQKWGLKAIIRSRNDISINPLFFLDNHFITINSCPTKKTGGVAMLIDGNLGWFFFKLRYQMEELEFSPDPYTSFLKNEDKKNE</sequence>
<reference evidence="3" key="1">
    <citation type="submission" date="2016-11" db="UniProtKB">
        <authorList>
            <consortium name="WormBaseParasite"/>
        </authorList>
    </citation>
    <scope>IDENTIFICATION</scope>
</reference>
<dbReference type="InterPro" id="IPR029052">
    <property type="entry name" value="Metallo-depent_PP-like"/>
</dbReference>
<dbReference type="Gene3D" id="3.60.21.10">
    <property type="match status" value="1"/>
</dbReference>
<feature type="domain" description="Serine/threonine specific protein phosphatases" evidence="1">
    <location>
        <begin position="2"/>
        <end position="249"/>
    </location>
</feature>
<dbReference type="InterPro" id="IPR004843">
    <property type="entry name" value="Calcineurin-like_PHP"/>
</dbReference>
<dbReference type="CDD" id="cd00144">
    <property type="entry name" value="MPP_PPP_family"/>
    <property type="match status" value="1"/>
</dbReference>
<dbReference type="SMART" id="SM00156">
    <property type="entry name" value="PP2Ac"/>
    <property type="match status" value="1"/>
</dbReference>
<dbReference type="InterPro" id="IPR050341">
    <property type="entry name" value="PP1_catalytic_subunit"/>
</dbReference>
<dbReference type="PRINTS" id="PR00114">
    <property type="entry name" value="STPHPHTASE"/>
</dbReference>
<dbReference type="PANTHER" id="PTHR11668">
    <property type="entry name" value="SERINE/THREONINE PROTEIN PHOSPHATASE"/>
    <property type="match status" value="1"/>
</dbReference>
<dbReference type="AlphaFoldDB" id="A0A1I7V3C8"/>
<dbReference type="GO" id="GO:0005634">
    <property type="term" value="C:nucleus"/>
    <property type="evidence" value="ECO:0007669"/>
    <property type="project" value="TreeGrafter"/>
</dbReference>
<evidence type="ECO:0000313" key="2">
    <source>
        <dbReference type="Proteomes" id="UP000095282"/>
    </source>
</evidence>